<sequence>MTLTDSYALPDAVPSRGEDDDMVVRAMYRIESSAALERLSRALEFASRPLAGEPTRSLLLGAGTGHALHPFMTDVPIGLWSSAVLLDVRGRRADRPAARLLLAAGLVSVLPTVATGLAEWRQLNRPENRVGALHAALNLGAVALYAVSLGLRRRGQHGSGIAASMAATVVASGAGYLGGHLAIARKAGTRHPAYETDAVGPSLGRPDPR</sequence>
<keyword evidence="4" id="KW-1185">Reference proteome</keyword>
<evidence type="ECO:0000259" key="2">
    <source>
        <dbReference type="Pfam" id="PF09990"/>
    </source>
</evidence>
<feature type="transmembrane region" description="Helical" evidence="1">
    <location>
        <begin position="130"/>
        <end position="151"/>
    </location>
</feature>
<gene>
    <name evidence="3" type="ORF">EAH86_19015</name>
</gene>
<reference evidence="3 4" key="1">
    <citation type="journal article" date="2019" name="Environ. Microbiol.">
        <title>Species interactions and distinct microbial communities in high Arctic permafrost affected cryosols are associated with the CH4 and CO2 gas fluxes.</title>
        <authorList>
            <person name="Altshuler I."/>
            <person name="Hamel J."/>
            <person name="Turney S."/>
            <person name="Magnuson E."/>
            <person name="Levesque R."/>
            <person name="Greer C."/>
            <person name="Whyte L.G."/>
        </authorList>
    </citation>
    <scope>NUCLEOTIDE SEQUENCE [LARGE SCALE GENOMIC DNA]</scope>
    <source>
        <strain evidence="3 4">S9.3A</strain>
    </source>
</reference>
<evidence type="ECO:0000256" key="1">
    <source>
        <dbReference type="SAM" id="Phobius"/>
    </source>
</evidence>
<keyword evidence="1" id="KW-0812">Transmembrane</keyword>
<organism evidence="3 4">
    <name type="scientific">Pedococcus bigeumensis</name>
    <dbReference type="NCBI Taxonomy" id="433644"/>
    <lineage>
        <taxon>Bacteria</taxon>
        <taxon>Bacillati</taxon>
        <taxon>Actinomycetota</taxon>
        <taxon>Actinomycetes</taxon>
        <taxon>Micrococcales</taxon>
        <taxon>Intrasporangiaceae</taxon>
        <taxon>Pedococcus</taxon>
    </lineage>
</organism>
<keyword evidence="1" id="KW-0472">Membrane</keyword>
<proteinExistence type="predicted"/>
<protein>
    <submittedName>
        <fullName evidence="3">(2Fe-2S)-binding protein</fullName>
    </submittedName>
</protein>
<evidence type="ECO:0000313" key="4">
    <source>
        <dbReference type="Proteomes" id="UP000317722"/>
    </source>
</evidence>
<dbReference type="AlphaFoldDB" id="A0A502CMR1"/>
<dbReference type="Proteomes" id="UP000317722">
    <property type="component" value="Unassembled WGS sequence"/>
</dbReference>
<dbReference type="EMBL" id="RCZM01000007">
    <property type="protein sequence ID" value="TPG13419.1"/>
    <property type="molecule type" value="Genomic_DNA"/>
</dbReference>
<dbReference type="Pfam" id="PF09990">
    <property type="entry name" value="DUF2231"/>
    <property type="match status" value="1"/>
</dbReference>
<accession>A0A502CMR1</accession>
<name>A0A502CMR1_9MICO</name>
<comment type="caution">
    <text evidence="3">The sequence shown here is derived from an EMBL/GenBank/DDBJ whole genome shotgun (WGS) entry which is preliminary data.</text>
</comment>
<keyword evidence="1" id="KW-1133">Transmembrane helix</keyword>
<dbReference type="InterPro" id="IPR019251">
    <property type="entry name" value="DUF2231_TM"/>
</dbReference>
<evidence type="ECO:0000313" key="3">
    <source>
        <dbReference type="EMBL" id="TPG13419.1"/>
    </source>
</evidence>
<feature type="domain" description="DUF2231" evidence="2">
    <location>
        <begin position="65"/>
        <end position="189"/>
    </location>
</feature>
<feature type="transmembrane region" description="Helical" evidence="1">
    <location>
        <begin position="100"/>
        <end position="118"/>
    </location>
</feature>